<keyword evidence="2" id="KW-1185">Reference proteome</keyword>
<name>A0A851GJN5_9BACT</name>
<proteinExistence type="predicted"/>
<accession>A0A851GJN5</accession>
<dbReference type="AlphaFoldDB" id="A0A851GJN5"/>
<comment type="caution">
    <text evidence="1">The sequence shown here is derived from an EMBL/GenBank/DDBJ whole genome shotgun (WGS) entry which is preliminary data.</text>
</comment>
<reference evidence="1 2" key="1">
    <citation type="submission" date="2020-07" db="EMBL/GenBank/DDBJ databases">
        <title>Roseicoccus Jingziensis gen. nov., sp. nov., isolated from coastal seawater.</title>
        <authorList>
            <person name="Feng X."/>
        </authorList>
    </citation>
    <scope>NUCLEOTIDE SEQUENCE [LARGE SCALE GENOMIC DNA]</scope>
    <source>
        <strain evidence="1 2">N1E253</strain>
    </source>
</reference>
<evidence type="ECO:0000313" key="1">
    <source>
        <dbReference type="EMBL" id="NWK57546.1"/>
    </source>
</evidence>
<protein>
    <submittedName>
        <fullName evidence="1">Uncharacterized protein</fullName>
    </submittedName>
</protein>
<gene>
    <name evidence="1" type="ORF">HW115_18150</name>
</gene>
<dbReference type="Proteomes" id="UP000557872">
    <property type="component" value="Unassembled WGS sequence"/>
</dbReference>
<dbReference type="EMBL" id="JACBAZ010000014">
    <property type="protein sequence ID" value="NWK57546.1"/>
    <property type="molecule type" value="Genomic_DNA"/>
</dbReference>
<sequence length="193" mass="21533">MMSKRKPIVVILLIGVGLLCWNLAEIRSVLTGPGDQLGLPVPEDVEVPEIDWAWFNEVEVEVEEGHCQLVSVPEALEQLDGCEVVVSGPSFACGEQLIERKDGYTITGFVMVPYFGMIDCCVGNPIPYFQWTLVVKQLQKNWEIEHKGVVDPDVVVRGTLRIERSRTEEGVFFLENAEVIRSADADAMAELNQ</sequence>
<organism evidence="1 2">
    <name type="scientific">Oceaniferula marina</name>
    <dbReference type="NCBI Taxonomy" id="2748318"/>
    <lineage>
        <taxon>Bacteria</taxon>
        <taxon>Pseudomonadati</taxon>
        <taxon>Verrucomicrobiota</taxon>
        <taxon>Verrucomicrobiia</taxon>
        <taxon>Verrucomicrobiales</taxon>
        <taxon>Verrucomicrobiaceae</taxon>
        <taxon>Oceaniferula</taxon>
    </lineage>
</organism>
<evidence type="ECO:0000313" key="2">
    <source>
        <dbReference type="Proteomes" id="UP000557872"/>
    </source>
</evidence>